<evidence type="ECO:0000256" key="7">
    <source>
        <dbReference type="ARBA" id="ARBA00022485"/>
    </source>
</evidence>
<dbReference type="GO" id="GO:0046872">
    <property type="term" value="F:metal ion binding"/>
    <property type="evidence" value="ECO:0007669"/>
    <property type="project" value="UniProtKB-KW"/>
</dbReference>
<dbReference type="Gene3D" id="3.90.79.10">
    <property type="entry name" value="Nucleoside Triphosphate Pyrophosphohydrolase"/>
    <property type="match status" value="1"/>
</dbReference>
<dbReference type="InterPro" id="IPR029119">
    <property type="entry name" value="MutY_C"/>
</dbReference>
<dbReference type="InterPro" id="IPR005760">
    <property type="entry name" value="A/G_AdeGlyc_MutY"/>
</dbReference>
<keyword evidence="13" id="KW-0234">DNA repair</keyword>
<keyword evidence="12" id="KW-0411">Iron-sulfur</keyword>
<protein>
    <recommendedName>
        <fullName evidence="6">Adenine DNA glycosylase</fullName>
        <ecNumber evidence="5">3.2.2.31</ecNumber>
    </recommendedName>
</protein>
<evidence type="ECO:0000256" key="9">
    <source>
        <dbReference type="ARBA" id="ARBA00022763"/>
    </source>
</evidence>
<dbReference type="GO" id="GO:0006298">
    <property type="term" value="P:mismatch repair"/>
    <property type="evidence" value="ECO:0007669"/>
    <property type="project" value="TreeGrafter"/>
</dbReference>
<keyword evidence="7" id="KW-0004">4Fe-4S</keyword>
<dbReference type="CDD" id="cd00056">
    <property type="entry name" value="ENDO3c"/>
    <property type="match status" value="1"/>
</dbReference>
<evidence type="ECO:0000256" key="2">
    <source>
        <dbReference type="ARBA" id="ARBA00001966"/>
    </source>
</evidence>
<dbReference type="AlphaFoldDB" id="A0A2Z4FH60"/>
<dbReference type="SUPFAM" id="SSF48150">
    <property type="entry name" value="DNA-glycosylase"/>
    <property type="match status" value="1"/>
</dbReference>
<dbReference type="Gene3D" id="1.10.1670.10">
    <property type="entry name" value="Helix-hairpin-Helix base-excision DNA repair enzymes (C-terminal)"/>
    <property type="match status" value="1"/>
</dbReference>
<evidence type="ECO:0000256" key="15">
    <source>
        <dbReference type="SAM" id="MobiDB-lite"/>
    </source>
</evidence>
<dbReference type="GO" id="GO:0034039">
    <property type="term" value="F:8-oxo-7,8-dihydroguanine DNA N-glycosylase activity"/>
    <property type="evidence" value="ECO:0007669"/>
    <property type="project" value="TreeGrafter"/>
</dbReference>
<dbReference type="FunFam" id="1.10.1670.10:FF:000002">
    <property type="entry name" value="Adenine DNA glycosylase"/>
    <property type="match status" value="1"/>
</dbReference>
<dbReference type="InterPro" id="IPR011257">
    <property type="entry name" value="DNA_glycosylase"/>
</dbReference>
<comment type="function">
    <text evidence="3">Adenine glycosylase active on G-A mispairs. MutY also corrects error-prone DNA synthesis past GO lesions which are due to the oxidatively damaged form of guanine: 7,8-dihydro-8-oxoguanine (8-oxo-dGTP).</text>
</comment>
<dbReference type="GO" id="GO:0051539">
    <property type="term" value="F:4 iron, 4 sulfur cluster binding"/>
    <property type="evidence" value="ECO:0007669"/>
    <property type="project" value="UniProtKB-KW"/>
</dbReference>
<evidence type="ECO:0000256" key="8">
    <source>
        <dbReference type="ARBA" id="ARBA00022723"/>
    </source>
</evidence>
<dbReference type="SUPFAM" id="SSF55811">
    <property type="entry name" value="Nudix"/>
    <property type="match status" value="1"/>
</dbReference>
<evidence type="ECO:0000259" key="16">
    <source>
        <dbReference type="SMART" id="SM00478"/>
    </source>
</evidence>
<evidence type="ECO:0000256" key="1">
    <source>
        <dbReference type="ARBA" id="ARBA00000843"/>
    </source>
</evidence>
<keyword evidence="8" id="KW-0479">Metal-binding</keyword>
<evidence type="ECO:0000256" key="12">
    <source>
        <dbReference type="ARBA" id="ARBA00023014"/>
    </source>
</evidence>
<dbReference type="InterPro" id="IPR023170">
    <property type="entry name" value="HhH_base_excis_C"/>
</dbReference>
<evidence type="ECO:0000256" key="13">
    <source>
        <dbReference type="ARBA" id="ARBA00023204"/>
    </source>
</evidence>
<evidence type="ECO:0000256" key="14">
    <source>
        <dbReference type="ARBA" id="ARBA00023295"/>
    </source>
</evidence>
<dbReference type="InterPro" id="IPR003651">
    <property type="entry name" value="Endonuclease3_FeS-loop_motif"/>
</dbReference>
<organism evidence="17 18">
    <name type="scientific">Bradymonas sediminis</name>
    <dbReference type="NCBI Taxonomy" id="1548548"/>
    <lineage>
        <taxon>Bacteria</taxon>
        <taxon>Deltaproteobacteria</taxon>
        <taxon>Bradymonadales</taxon>
        <taxon>Bradymonadaceae</taxon>
        <taxon>Bradymonas</taxon>
    </lineage>
</organism>
<feature type="region of interest" description="Disordered" evidence="15">
    <location>
        <begin position="1"/>
        <end position="59"/>
    </location>
</feature>
<proteinExistence type="inferred from homology"/>
<keyword evidence="11" id="KW-0408">Iron</keyword>
<evidence type="ECO:0000256" key="10">
    <source>
        <dbReference type="ARBA" id="ARBA00022801"/>
    </source>
</evidence>
<feature type="domain" description="HhH-GPD" evidence="16">
    <location>
        <begin position="106"/>
        <end position="257"/>
    </location>
</feature>
<dbReference type="KEGG" id="bsed:DN745_02295"/>
<evidence type="ECO:0000313" key="17">
    <source>
        <dbReference type="EMBL" id="AWV88230.1"/>
    </source>
</evidence>
<dbReference type="FunFam" id="1.10.340.30:FF:000002">
    <property type="entry name" value="Adenine DNA glycosylase"/>
    <property type="match status" value="1"/>
</dbReference>
<sequence length="448" mass="49750">MHGLRRGDRRAAHLRRVNRPGPGGQLSESFYDAPDSLGRNAEPADVSQSTSPTKSDLPQPLAAVDFSDAECAAIRVALLGWYRLYRRELPWRDIQDPYLIWVSEIMLQQTQVATVVAYYQRWAQRFPTVEALATASLDEVLEQWAGLGYYRRARFLHESSKTVLEEMGGRLPRSAGQLRKLKGVGPYTAGAIASIAFGQPEPLVDGNVERVLARLRAVRGDAKSGAFQKLWWRLAARVLDPEEPGDFNQALMELGATVCTPQNPNCEDCPVRGVCHASRTESPTDFPSPAKRTRQRPVRVRSLVVARELRAQNDGALTREFLLLKRPLDGIWGGLWECPSVEVSARAADSKVFGALQDFLASAAGLMLEDPTQLQRIGEFVHHFSHIKMQVEADYWDASGQKNAVGAPAARLHDASARPYKWVPEDALDAVAMSAAMRKILALYRARD</sequence>
<dbReference type="GO" id="GO:0000701">
    <property type="term" value="F:purine-specific mismatch base pair DNA N-glycosylase activity"/>
    <property type="evidence" value="ECO:0007669"/>
    <property type="project" value="UniProtKB-EC"/>
</dbReference>
<comment type="catalytic activity">
    <reaction evidence="1">
        <text>Hydrolyzes free adenine bases from 7,8-dihydro-8-oxoguanine:adenine mismatched double-stranded DNA, leaving an apurinic site.</text>
        <dbReference type="EC" id="3.2.2.31"/>
    </reaction>
</comment>
<dbReference type="SMART" id="SM00525">
    <property type="entry name" value="FES"/>
    <property type="match status" value="1"/>
</dbReference>
<dbReference type="GO" id="GO:0035485">
    <property type="term" value="F:adenine/guanine mispair binding"/>
    <property type="evidence" value="ECO:0007669"/>
    <property type="project" value="TreeGrafter"/>
</dbReference>
<dbReference type="InterPro" id="IPR003265">
    <property type="entry name" value="HhH-GPD_domain"/>
</dbReference>
<keyword evidence="14" id="KW-0326">Glycosidase</keyword>
<name>A0A2Z4FH60_9DELT</name>
<dbReference type="GO" id="GO:0006284">
    <property type="term" value="P:base-excision repair"/>
    <property type="evidence" value="ECO:0007669"/>
    <property type="project" value="InterPro"/>
</dbReference>
<keyword evidence="9" id="KW-0227">DNA damage</keyword>
<dbReference type="Pfam" id="PF14815">
    <property type="entry name" value="NUDIX_4"/>
    <property type="match status" value="1"/>
</dbReference>
<evidence type="ECO:0000256" key="11">
    <source>
        <dbReference type="ARBA" id="ARBA00023004"/>
    </source>
</evidence>
<feature type="compositionally biased region" description="Basic and acidic residues" evidence="15">
    <location>
        <begin position="1"/>
        <end position="11"/>
    </location>
</feature>
<dbReference type="InterPro" id="IPR015797">
    <property type="entry name" value="NUDIX_hydrolase-like_dom_sf"/>
</dbReference>
<evidence type="ECO:0000256" key="5">
    <source>
        <dbReference type="ARBA" id="ARBA00012045"/>
    </source>
</evidence>
<evidence type="ECO:0000256" key="6">
    <source>
        <dbReference type="ARBA" id="ARBA00022023"/>
    </source>
</evidence>
<dbReference type="EMBL" id="CP030032">
    <property type="protein sequence ID" value="AWV88230.1"/>
    <property type="molecule type" value="Genomic_DNA"/>
</dbReference>
<dbReference type="Pfam" id="PF00730">
    <property type="entry name" value="HhH-GPD"/>
    <property type="match status" value="1"/>
</dbReference>
<dbReference type="Proteomes" id="UP000249799">
    <property type="component" value="Chromosome"/>
</dbReference>
<keyword evidence="10" id="KW-0378">Hydrolase</keyword>
<dbReference type="Gene3D" id="1.10.340.30">
    <property type="entry name" value="Hypothetical protein, domain 2"/>
    <property type="match status" value="1"/>
</dbReference>
<dbReference type="NCBIfam" id="TIGR01084">
    <property type="entry name" value="mutY"/>
    <property type="match status" value="1"/>
</dbReference>
<evidence type="ECO:0000313" key="18">
    <source>
        <dbReference type="Proteomes" id="UP000249799"/>
    </source>
</evidence>
<reference evidence="17 18" key="1">
    <citation type="submission" date="2018-06" db="EMBL/GenBank/DDBJ databases">
        <title>Lujinxingia sediminis gen. nov. sp. nov., a new facultative anaerobic member of the class Deltaproteobacteria, and proposal of Lujinxingaceae fam. nov.</title>
        <authorList>
            <person name="Guo L.-Y."/>
            <person name="Li C.-M."/>
            <person name="Wang S."/>
            <person name="Du Z.-J."/>
        </authorList>
    </citation>
    <scope>NUCLEOTIDE SEQUENCE [LARGE SCALE GENOMIC DNA]</scope>
    <source>
        <strain evidence="17 18">FA350</strain>
    </source>
</reference>
<gene>
    <name evidence="17" type="primary">mutY</name>
    <name evidence="17" type="ORF">DN745_02295</name>
</gene>
<comment type="cofactor">
    <cofactor evidence="2">
        <name>[4Fe-4S] cluster</name>
        <dbReference type="ChEBI" id="CHEBI:49883"/>
    </cofactor>
</comment>
<dbReference type="GO" id="GO:0032357">
    <property type="term" value="F:oxidized purine DNA binding"/>
    <property type="evidence" value="ECO:0007669"/>
    <property type="project" value="TreeGrafter"/>
</dbReference>
<accession>A0A2Z4FH60</accession>
<evidence type="ECO:0000256" key="4">
    <source>
        <dbReference type="ARBA" id="ARBA00008343"/>
    </source>
</evidence>
<dbReference type="CDD" id="cd03431">
    <property type="entry name" value="NUDIX_DNA_Glycosylase_C-MutY"/>
    <property type="match status" value="1"/>
</dbReference>
<dbReference type="EC" id="3.2.2.31" evidence="5"/>
<feature type="compositionally biased region" description="Polar residues" evidence="15">
    <location>
        <begin position="46"/>
        <end position="56"/>
    </location>
</feature>
<dbReference type="InterPro" id="IPR044298">
    <property type="entry name" value="MIG/MutY"/>
</dbReference>
<dbReference type="OrthoDB" id="9802365at2"/>
<keyword evidence="18" id="KW-1185">Reference proteome</keyword>
<evidence type="ECO:0000256" key="3">
    <source>
        <dbReference type="ARBA" id="ARBA00002933"/>
    </source>
</evidence>
<dbReference type="PANTHER" id="PTHR42944">
    <property type="entry name" value="ADENINE DNA GLYCOSYLASE"/>
    <property type="match status" value="1"/>
</dbReference>
<dbReference type="SMART" id="SM00478">
    <property type="entry name" value="ENDO3c"/>
    <property type="match status" value="1"/>
</dbReference>
<dbReference type="PANTHER" id="PTHR42944:SF1">
    <property type="entry name" value="ADENINE DNA GLYCOSYLASE"/>
    <property type="match status" value="1"/>
</dbReference>
<comment type="similarity">
    <text evidence="4">Belongs to the Nth/MutY family.</text>
</comment>
<dbReference type="Pfam" id="PF10576">
    <property type="entry name" value="EndIII_4Fe-2S"/>
    <property type="match status" value="1"/>
</dbReference>